<feature type="domain" description="Ketosynthase family 3 (KS3)" evidence="4">
    <location>
        <begin position="1"/>
        <end position="404"/>
    </location>
</feature>
<keyword evidence="6" id="KW-1185">Reference proteome</keyword>
<keyword evidence="2 3" id="KW-0808">Transferase</keyword>
<evidence type="ECO:0000259" key="4">
    <source>
        <dbReference type="PROSITE" id="PS52004"/>
    </source>
</evidence>
<evidence type="ECO:0000256" key="3">
    <source>
        <dbReference type="RuleBase" id="RU003694"/>
    </source>
</evidence>
<dbReference type="InterPro" id="IPR016039">
    <property type="entry name" value="Thiolase-like"/>
</dbReference>
<organism evidence="5 6">
    <name type="scientific">Bythopirellula polymerisocia</name>
    <dbReference type="NCBI Taxonomy" id="2528003"/>
    <lineage>
        <taxon>Bacteria</taxon>
        <taxon>Pseudomonadati</taxon>
        <taxon>Planctomycetota</taxon>
        <taxon>Planctomycetia</taxon>
        <taxon>Pirellulales</taxon>
        <taxon>Lacipirellulaceae</taxon>
        <taxon>Bythopirellula</taxon>
    </lineage>
</organism>
<evidence type="ECO:0000313" key="5">
    <source>
        <dbReference type="EMBL" id="TWU27411.1"/>
    </source>
</evidence>
<dbReference type="PANTHER" id="PTHR11712:SF325">
    <property type="entry name" value="3-OXOACYL-(ACYL-CARRIER-PROTEIN) SYNTHASE II FABF"/>
    <property type="match status" value="1"/>
</dbReference>
<dbReference type="Proteomes" id="UP000318437">
    <property type="component" value="Unassembled WGS sequence"/>
</dbReference>
<dbReference type="OrthoDB" id="292158at2"/>
<dbReference type="Gene3D" id="3.40.47.10">
    <property type="match status" value="1"/>
</dbReference>
<dbReference type="CDD" id="cd00834">
    <property type="entry name" value="KAS_I_II"/>
    <property type="match status" value="1"/>
</dbReference>
<dbReference type="GO" id="GO:0006633">
    <property type="term" value="P:fatty acid biosynthetic process"/>
    <property type="evidence" value="ECO:0007669"/>
    <property type="project" value="InterPro"/>
</dbReference>
<comment type="similarity">
    <text evidence="1 3">Belongs to the thiolase-like superfamily. Beta-ketoacyl-ACP synthases family.</text>
</comment>
<dbReference type="Pfam" id="PF02801">
    <property type="entry name" value="Ketoacyl-synt_C"/>
    <property type="match status" value="1"/>
</dbReference>
<protein>
    <submittedName>
        <fullName evidence="5">3-oxoacyl-[acyl-carrier-protein] synthase 1</fullName>
        <ecNumber evidence="5">2.3.1.41</ecNumber>
    </submittedName>
</protein>
<dbReference type="EMBL" id="SJPS01000003">
    <property type="protein sequence ID" value="TWU27411.1"/>
    <property type="molecule type" value="Genomic_DNA"/>
</dbReference>
<evidence type="ECO:0000313" key="6">
    <source>
        <dbReference type="Proteomes" id="UP000318437"/>
    </source>
</evidence>
<reference evidence="5 6" key="1">
    <citation type="submission" date="2019-02" db="EMBL/GenBank/DDBJ databases">
        <title>Deep-cultivation of Planctomycetes and their phenomic and genomic characterization uncovers novel biology.</title>
        <authorList>
            <person name="Wiegand S."/>
            <person name="Jogler M."/>
            <person name="Boedeker C."/>
            <person name="Pinto D."/>
            <person name="Vollmers J."/>
            <person name="Rivas-Marin E."/>
            <person name="Kohn T."/>
            <person name="Peeters S.H."/>
            <person name="Heuer A."/>
            <person name="Rast P."/>
            <person name="Oberbeckmann S."/>
            <person name="Bunk B."/>
            <person name="Jeske O."/>
            <person name="Meyerdierks A."/>
            <person name="Storesund J.E."/>
            <person name="Kallscheuer N."/>
            <person name="Luecker S."/>
            <person name="Lage O.M."/>
            <person name="Pohl T."/>
            <person name="Merkel B.J."/>
            <person name="Hornburger P."/>
            <person name="Mueller R.-W."/>
            <person name="Bruemmer F."/>
            <person name="Labrenz M."/>
            <person name="Spormann A.M."/>
            <person name="Op Den Camp H."/>
            <person name="Overmann J."/>
            <person name="Amann R."/>
            <person name="Jetten M.S.M."/>
            <person name="Mascher T."/>
            <person name="Medema M.H."/>
            <person name="Devos D.P."/>
            <person name="Kaster A.-K."/>
            <person name="Ovreas L."/>
            <person name="Rohde M."/>
            <person name="Galperin M.Y."/>
            <person name="Jogler C."/>
        </authorList>
    </citation>
    <scope>NUCLEOTIDE SEQUENCE [LARGE SCALE GENOMIC DNA]</scope>
    <source>
        <strain evidence="5 6">Pla144</strain>
    </source>
</reference>
<dbReference type="GO" id="GO:0004315">
    <property type="term" value="F:3-oxoacyl-[acyl-carrier-protein] synthase activity"/>
    <property type="evidence" value="ECO:0007669"/>
    <property type="project" value="UniProtKB-EC"/>
</dbReference>
<dbReference type="GO" id="GO:0005829">
    <property type="term" value="C:cytosol"/>
    <property type="evidence" value="ECO:0007669"/>
    <property type="project" value="TreeGrafter"/>
</dbReference>
<dbReference type="InterPro" id="IPR018201">
    <property type="entry name" value="Ketoacyl_synth_AS"/>
</dbReference>
<dbReference type="InterPro" id="IPR014030">
    <property type="entry name" value="Ketoacyl_synth_N"/>
</dbReference>
<name>A0A5C6CVE2_9BACT</name>
<dbReference type="InterPro" id="IPR020841">
    <property type="entry name" value="PKS_Beta-ketoAc_synthase_dom"/>
</dbReference>
<dbReference type="RefSeq" id="WP_146450626.1">
    <property type="nucleotide sequence ID" value="NZ_SJPS01000003.1"/>
</dbReference>
<dbReference type="Pfam" id="PF00109">
    <property type="entry name" value="ketoacyl-synt"/>
    <property type="match status" value="1"/>
</dbReference>
<dbReference type="AlphaFoldDB" id="A0A5C6CVE2"/>
<evidence type="ECO:0000256" key="2">
    <source>
        <dbReference type="ARBA" id="ARBA00022679"/>
    </source>
</evidence>
<keyword evidence="5" id="KW-0012">Acyltransferase</keyword>
<accession>A0A5C6CVE2</accession>
<gene>
    <name evidence="5" type="primary">fabB</name>
    <name evidence="5" type="ORF">Pla144_21840</name>
</gene>
<dbReference type="InterPro" id="IPR014031">
    <property type="entry name" value="Ketoacyl_synth_C"/>
</dbReference>
<dbReference type="PANTHER" id="PTHR11712">
    <property type="entry name" value="POLYKETIDE SYNTHASE-RELATED"/>
    <property type="match status" value="1"/>
</dbReference>
<comment type="caution">
    <text evidence="5">The sequence shown here is derived from an EMBL/GenBank/DDBJ whole genome shotgun (WGS) entry which is preliminary data.</text>
</comment>
<sequence>MAVHIAGYGQVSPLGLNVDETFAALLAGRSAARFIPEWSRVEGLHSHVASLVPDYDVSSIPRSQRRTMSRMSEMACLAMDECLKRAGLKKEQLRDRRVMIIAGSTTGSATAMGESLKQFQQTNSFRGEVSTTVFKCMSHSLALNLAAYLQFNGPVISPSAACSTGAQAILLGKQMIESGYCDLVLAGGADECHITSCFSFDVALAASRRFNQTPELASRPFDRDRDGIVVSEGAAIVALESWQSLESRRRPSYGSILGAAQRCDGQHVSKPNVEAMVRTMRDALTDARVGPQNVGYLNAHATSTKQGDLNEALAVHEVFGDQMPVSSIKGHLGHSLAAAGSSEVIAAVNMLQHGVIIGSKNLSCPDPEMPPLHFVRDIEPLADGLIMSNSFAFGGMNVSLVLGSGQM</sequence>
<dbReference type="SMART" id="SM00825">
    <property type="entry name" value="PKS_KS"/>
    <property type="match status" value="1"/>
</dbReference>
<dbReference type="SUPFAM" id="SSF53901">
    <property type="entry name" value="Thiolase-like"/>
    <property type="match status" value="2"/>
</dbReference>
<proteinExistence type="inferred from homology"/>
<dbReference type="PROSITE" id="PS00606">
    <property type="entry name" value="KS3_1"/>
    <property type="match status" value="1"/>
</dbReference>
<dbReference type="PROSITE" id="PS52004">
    <property type="entry name" value="KS3_2"/>
    <property type="match status" value="1"/>
</dbReference>
<dbReference type="EC" id="2.3.1.41" evidence="5"/>
<dbReference type="InterPro" id="IPR000794">
    <property type="entry name" value="Beta-ketoacyl_synthase"/>
</dbReference>
<evidence type="ECO:0000256" key="1">
    <source>
        <dbReference type="ARBA" id="ARBA00008467"/>
    </source>
</evidence>